<comment type="caution">
    <text evidence="1">The sequence shown here is derived from an EMBL/GenBank/DDBJ whole genome shotgun (WGS) entry which is preliminary data.</text>
</comment>
<name>A0ACC1IWU5_9FUNG</name>
<keyword evidence="2" id="KW-1185">Reference proteome</keyword>
<protein>
    <submittedName>
        <fullName evidence="1">Uncharacterized protein</fullName>
    </submittedName>
</protein>
<proteinExistence type="predicted"/>
<dbReference type="Proteomes" id="UP001150581">
    <property type="component" value="Unassembled WGS sequence"/>
</dbReference>
<gene>
    <name evidence="1" type="ORF">LPJ66_000144</name>
</gene>
<evidence type="ECO:0000313" key="2">
    <source>
        <dbReference type="Proteomes" id="UP001150581"/>
    </source>
</evidence>
<organism evidence="1 2">
    <name type="scientific">Kickxella alabastrina</name>
    <dbReference type="NCBI Taxonomy" id="61397"/>
    <lineage>
        <taxon>Eukaryota</taxon>
        <taxon>Fungi</taxon>
        <taxon>Fungi incertae sedis</taxon>
        <taxon>Zoopagomycota</taxon>
        <taxon>Kickxellomycotina</taxon>
        <taxon>Kickxellomycetes</taxon>
        <taxon>Kickxellales</taxon>
        <taxon>Kickxellaceae</taxon>
        <taxon>Kickxella</taxon>
    </lineage>
</organism>
<accession>A0ACC1IWU5</accession>
<reference evidence="1" key="1">
    <citation type="submission" date="2022-07" db="EMBL/GenBank/DDBJ databases">
        <title>Phylogenomic reconstructions and comparative analyses of Kickxellomycotina fungi.</title>
        <authorList>
            <person name="Reynolds N.K."/>
            <person name="Stajich J.E."/>
            <person name="Barry K."/>
            <person name="Grigoriev I.V."/>
            <person name="Crous P."/>
            <person name="Smith M.E."/>
        </authorList>
    </citation>
    <scope>NUCLEOTIDE SEQUENCE</scope>
    <source>
        <strain evidence="1">Benny 63K</strain>
    </source>
</reference>
<evidence type="ECO:0000313" key="1">
    <source>
        <dbReference type="EMBL" id="KAJ1902257.1"/>
    </source>
</evidence>
<dbReference type="EMBL" id="JANBPG010000003">
    <property type="protein sequence ID" value="KAJ1902257.1"/>
    <property type="molecule type" value="Genomic_DNA"/>
</dbReference>
<sequence>MSDERNHASHTDKPDGTSSKFGKLIRTISRNATPPKQTNLRSRRGVHQDCDFELDTTPSVQPLEAGATGYGGGIPGQGAVPMSVQRDSVRAESLRKREKVAEMRRKRQQQQQPLGAIGALGVDAPGFFRPAAAPRAAAAASLATLFGPPLGAVEEGGGMAEASSADIVEMEAAGARLVVQAQAAAFNPADERFFNSPELDLLLHEIDAAPLVSPAEPLVFPAEPPARLAPASPAADAFVGAIAGRPLAEGARRAASFGGSLAARTPPARGEPGFIINIPSTSLSPVVPFGVRRVSDEGGLSRVASARLHHGRLQTNAQQLQSAKDEGRTAADRRGSGREVDGCEDDGGDGDGDGDGDDDVLEQLREEMDMNRELRGELARLNDVINAVANMAQANKTLCDINSEASKFN</sequence>